<name>A0ABS2EB26_9FIRM</name>
<accession>A0ABS2EB26</accession>
<protein>
    <submittedName>
        <fullName evidence="1">Uncharacterized protein</fullName>
    </submittedName>
</protein>
<dbReference type="Proteomes" id="UP000716906">
    <property type="component" value="Unassembled WGS sequence"/>
</dbReference>
<dbReference type="EMBL" id="JACLYY010000012">
    <property type="protein sequence ID" value="MBM6738844.1"/>
    <property type="molecule type" value="Genomic_DNA"/>
</dbReference>
<comment type="caution">
    <text evidence="1">The sequence shown here is derived from an EMBL/GenBank/DDBJ whole genome shotgun (WGS) entry which is preliminary data.</text>
</comment>
<evidence type="ECO:0000313" key="1">
    <source>
        <dbReference type="EMBL" id="MBM6738844.1"/>
    </source>
</evidence>
<keyword evidence="2" id="KW-1185">Reference proteome</keyword>
<evidence type="ECO:0000313" key="2">
    <source>
        <dbReference type="Proteomes" id="UP000716906"/>
    </source>
</evidence>
<proteinExistence type="predicted"/>
<organism evidence="1 2">
    <name type="scientific">Faecalicatena fissicatena</name>
    <dbReference type="NCBI Taxonomy" id="290055"/>
    <lineage>
        <taxon>Bacteria</taxon>
        <taxon>Bacillati</taxon>
        <taxon>Bacillota</taxon>
        <taxon>Clostridia</taxon>
        <taxon>Lachnospirales</taxon>
        <taxon>Lachnospiraceae</taxon>
        <taxon>Faecalicatena</taxon>
    </lineage>
</organism>
<sequence>MERDVLKKEMSKLLDEKFAPVFSEIANLKSKVESMEETLEQKTYASLKMVAEDHLSLTKKLDEAGLTASGKVRLLVQINNLESDLKKAKEELLRADGPVI</sequence>
<reference evidence="1 2" key="1">
    <citation type="journal article" date="2021" name="Sci. Rep.">
        <title>The distribution of antibiotic resistance genes in chicken gut microbiota commensals.</title>
        <authorList>
            <person name="Juricova H."/>
            <person name="Matiasovicova J."/>
            <person name="Kubasova T."/>
            <person name="Cejkova D."/>
            <person name="Rychlik I."/>
        </authorList>
    </citation>
    <scope>NUCLEOTIDE SEQUENCE [LARGE SCALE GENOMIC DNA]</scope>
    <source>
        <strain evidence="1 2">An773</strain>
    </source>
</reference>
<gene>
    <name evidence="1" type="ORF">H7U36_12165</name>
</gene>
<dbReference type="RefSeq" id="WP_205156243.1">
    <property type="nucleotide sequence ID" value="NZ_JACLYY010000012.1"/>
</dbReference>